<evidence type="ECO:0000313" key="1">
    <source>
        <dbReference type="EMBL" id="CVI25148.1"/>
    </source>
</evidence>
<proteinExistence type="predicted"/>
<dbReference type="InterPro" id="IPR036336">
    <property type="entry name" value="Tscrpt_rep_TraM_sf"/>
</dbReference>
<dbReference type="InterPro" id="IPR015309">
    <property type="entry name" value="Tscrpt_rep_TraM"/>
</dbReference>
<gene>
    <name evidence="1" type="primary">traM</name>
    <name evidence="1" type="ORF">AGR4A_pAt20020</name>
</gene>
<dbReference type="Pfam" id="PF09228">
    <property type="entry name" value="Prok-TraM"/>
    <property type="match status" value="1"/>
</dbReference>
<dbReference type="Gene3D" id="1.10.287.160">
    <property type="entry name" value="HR1 repeat"/>
    <property type="match status" value="1"/>
</dbReference>
<reference evidence="1 2" key="1">
    <citation type="submission" date="2016-01" db="EMBL/GenBank/DDBJ databases">
        <authorList>
            <person name="Regsiter A."/>
            <person name="william w."/>
        </authorList>
    </citation>
    <scope>NUCLEOTIDE SEQUENCE [LARGE SCALE GENOMIC DNA]</scope>
    <source>
        <strain evidence="1 2">B6</strain>
    </source>
</reference>
<dbReference type="AlphaFoldDB" id="A0A822V6M6"/>
<comment type="caution">
    <text evidence="1">The sequence shown here is derived from an EMBL/GenBank/DDBJ whole genome shotgun (WGS) entry which is preliminary data.</text>
</comment>
<evidence type="ECO:0000313" key="2">
    <source>
        <dbReference type="Proteomes" id="UP000192074"/>
    </source>
</evidence>
<dbReference type="EMBL" id="FCNL01000041">
    <property type="protein sequence ID" value="CVI25148.1"/>
    <property type="molecule type" value="Genomic_DNA"/>
</dbReference>
<accession>A0A822V6M6</accession>
<dbReference type="Proteomes" id="UP000192074">
    <property type="component" value="Unassembled WGS sequence"/>
</dbReference>
<protein>
    <submittedName>
        <fullName evidence="1">Putative transcriptional repressor TraM</fullName>
    </submittedName>
</protein>
<sequence>MCEKSALSYQSMDRSQLEQLAISAIREHRALLAADQIMYEEWTRASEDPSVPACVTQSLQDEYLSRQRKSEAQQEKLSDIIDTLGFVPTVAEED</sequence>
<name>A0A822V6M6_AGRTU</name>
<dbReference type="GO" id="GO:0045892">
    <property type="term" value="P:negative regulation of DNA-templated transcription"/>
    <property type="evidence" value="ECO:0007669"/>
    <property type="project" value="InterPro"/>
</dbReference>
<dbReference type="RefSeq" id="WP_060723563.1">
    <property type="nucleotide sequence ID" value="NZ_LMVK01000008.1"/>
</dbReference>
<dbReference type="SUPFAM" id="SSF109631">
    <property type="entry name" value="Transcriptional repressor TraM"/>
    <property type="match status" value="1"/>
</dbReference>
<organism evidence="1 2">
    <name type="scientific">Agrobacterium tumefaciens str. B6</name>
    <dbReference type="NCBI Taxonomy" id="1183423"/>
    <lineage>
        <taxon>Bacteria</taxon>
        <taxon>Pseudomonadati</taxon>
        <taxon>Pseudomonadota</taxon>
        <taxon>Alphaproteobacteria</taxon>
        <taxon>Hyphomicrobiales</taxon>
        <taxon>Rhizobiaceae</taxon>
        <taxon>Rhizobium/Agrobacterium group</taxon>
        <taxon>Agrobacterium</taxon>
        <taxon>Agrobacterium tumefaciens complex</taxon>
    </lineage>
</organism>